<reference evidence="7 8" key="1">
    <citation type="submission" date="2024-03" db="EMBL/GenBank/DDBJ databases">
        <title>Draft genome sequence of Pseudonocardia sp. DW16-2.</title>
        <authorList>
            <person name="Duangmal K."/>
        </authorList>
    </citation>
    <scope>NUCLEOTIDE SEQUENCE [LARGE SCALE GENOMIC DNA]</scope>
    <source>
        <strain evidence="7 8">DW16-2</strain>
    </source>
</reference>
<feature type="chain" id="PRO_5046748700" evidence="4">
    <location>
        <begin position="26"/>
        <end position="534"/>
    </location>
</feature>
<dbReference type="Pfam" id="PF00561">
    <property type="entry name" value="Abhydrolase_1"/>
    <property type="match status" value="1"/>
</dbReference>
<feature type="compositionally biased region" description="Pro residues" evidence="3">
    <location>
        <begin position="368"/>
        <end position="380"/>
    </location>
</feature>
<dbReference type="InterPro" id="IPR029058">
    <property type="entry name" value="AB_hydrolase_fold"/>
</dbReference>
<proteinExistence type="inferred from homology"/>
<comment type="similarity">
    <text evidence="1">Belongs to the peptidase S33 family.</text>
</comment>
<evidence type="ECO:0000256" key="2">
    <source>
        <dbReference type="ARBA" id="ARBA00022801"/>
    </source>
</evidence>
<dbReference type="Gene3D" id="3.40.50.1820">
    <property type="entry name" value="alpha/beta hydrolase"/>
    <property type="match status" value="1"/>
</dbReference>
<evidence type="ECO:0000313" key="7">
    <source>
        <dbReference type="EMBL" id="MEJ8280902.1"/>
    </source>
</evidence>
<evidence type="ECO:0000256" key="1">
    <source>
        <dbReference type="ARBA" id="ARBA00010088"/>
    </source>
</evidence>
<dbReference type="InterPro" id="IPR051601">
    <property type="entry name" value="Serine_prot/Carboxylest_S33"/>
</dbReference>
<dbReference type="SUPFAM" id="SSF53474">
    <property type="entry name" value="alpha/beta-Hydrolases"/>
    <property type="match status" value="1"/>
</dbReference>
<evidence type="ECO:0000256" key="4">
    <source>
        <dbReference type="SAM" id="SignalP"/>
    </source>
</evidence>
<protein>
    <submittedName>
        <fullName evidence="7">Alpha/beta hydrolase</fullName>
    </submittedName>
</protein>
<evidence type="ECO:0000313" key="8">
    <source>
        <dbReference type="Proteomes" id="UP001364211"/>
    </source>
</evidence>
<gene>
    <name evidence="7" type="ORF">WJX68_18310</name>
</gene>
<dbReference type="Proteomes" id="UP001364211">
    <property type="component" value="Unassembled WGS sequence"/>
</dbReference>
<evidence type="ECO:0000259" key="6">
    <source>
        <dbReference type="Pfam" id="PF08386"/>
    </source>
</evidence>
<keyword evidence="2 7" id="KW-0378">Hydrolase</keyword>
<dbReference type="GO" id="GO:0016787">
    <property type="term" value="F:hydrolase activity"/>
    <property type="evidence" value="ECO:0007669"/>
    <property type="project" value="UniProtKB-KW"/>
</dbReference>
<feature type="signal peptide" evidence="4">
    <location>
        <begin position="1"/>
        <end position="25"/>
    </location>
</feature>
<name>A0ABU8TAE0_9PSEU</name>
<dbReference type="PANTHER" id="PTHR43248">
    <property type="entry name" value="2-SUCCINYL-6-HYDROXY-2,4-CYCLOHEXADIENE-1-CARBOXYLATE SYNTHASE"/>
    <property type="match status" value="1"/>
</dbReference>
<dbReference type="PANTHER" id="PTHR43248:SF25">
    <property type="entry name" value="AB HYDROLASE-1 DOMAIN-CONTAINING PROTEIN-RELATED"/>
    <property type="match status" value="1"/>
</dbReference>
<evidence type="ECO:0000256" key="3">
    <source>
        <dbReference type="SAM" id="MobiDB-lite"/>
    </source>
</evidence>
<feature type="domain" description="AB hydrolase-1" evidence="5">
    <location>
        <begin position="89"/>
        <end position="242"/>
    </location>
</feature>
<keyword evidence="4" id="KW-0732">Signal</keyword>
<dbReference type="RefSeq" id="WP_340292574.1">
    <property type="nucleotide sequence ID" value="NZ_JBBJUP010000015.1"/>
</dbReference>
<sequence>MARRLVAVGAAALAALGLVAGPAEASPRPPAPTVTWGVCDPDSGGGQAGGFQCATVPVPLDWARPQGPSITLSLVRRPATGPGPRIGSLFLNPGGPGGSGTGQIPGWISLLPKGLNERFDIVSWDPRGVAESNPPQCFDNLAQELAFLGDAQYFPVGAAAQRAYIATYREFGQRCARRDTQHLLAHVSTADTARDLDHLRQAVGDAKLSYLGLSYGTFLGATYAAMFPDKVRALVLDGNVAPSSWTGIGRPGSTSGTGGRIGSGPAAAQVFDDLLTLCGRTDTVHCPFSAGSPATTHAKFATLLDRLRRGPISFGGVPITYEQLLSQASDGLDIVQPFTSPVAGNSASGWSGLGTALEKLWRLRDTPVPPPVTPEPPPAGVGPYPGAESSTAIQCGDSPVAPTAHFPALAAQAERRDGPIALDALWTDEICSTWPVKAAAPFRGPFDRSRTPLLVLNTTSDPATPISNATRMVDELDNGSRLLTVRGYGHTVFLNPSACAARAEVAYLTGLTLPRPGTVCAQDAAPFATVAVPA</sequence>
<organism evidence="7 8">
    <name type="scientific">Pseudonocardia spirodelae</name>
    <dbReference type="NCBI Taxonomy" id="3133431"/>
    <lineage>
        <taxon>Bacteria</taxon>
        <taxon>Bacillati</taxon>
        <taxon>Actinomycetota</taxon>
        <taxon>Actinomycetes</taxon>
        <taxon>Pseudonocardiales</taxon>
        <taxon>Pseudonocardiaceae</taxon>
        <taxon>Pseudonocardia</taxon>
    </lineage>
</organism>
<keyword evidence="8" id="KW-1185">Reference proteome</keyword>
<accession>A0ABU8TAE0</accession>
<dbReference type="EMBL" id="JBBJUP010000015">
    <property type="protein sequence ID" value="MEJ8280902.1"/>
    <property type="molecule type" value="Genomic_DNA"/>
</dbReference>
<feature type="region of interest" description="Disordered" evidence="3">
    <location>
        <begin position="368"/>
        <end position="391"/>
    </location>
</feature>
<dbReference type="InterPro" id="IPR013595">
    <property type="entry name" value="Pept_S33_TAP-like_C"/>
</dbReference>
<dbReference type="Pfam" id="PF08386">
    <property type="entry name" value="Abhydrolase_4"/>
    <property type="match status" value="1"/>
</dbReference>
<comment type="caution">
    <text evidence="7">The sequence shown here is derived from an EMBL/GenBank/DDBJ whole genome shotgun (WGS) entry which is preliminary data.</text>
</comment>
<feature type="domain" description="Peptidase S33 tripeptidyl aminopeptidase-like C-terminal" evidence="6">
    <location>
        <begin position="426"/>
        <end position="520"/>
    </location>
</feature>
<dbReference type="InterPro" id="IPR000073">
    <property type="entry name" value="AB_hydrolase_1"/>
</dbReference>
<evidence type="ECO:0000259" key="5">
    <source>
        <dbReference type="Pfam" id="PF00561"/>
    </source>
</evidence>